<comment type="caution">
    <text evidence="1">The sequence shown here is derived from an EMBL/GenBank/DDBJ whole genome shotgun (WGS) entry which is preliminary data.</text>
</comment>
<proteinExistence type="predicted"/>
<organism evidence="1 2">
    <name type="scientific">Lichtheimia corymbifera JMRC:FSU:9682</name>
    <dbReference type="NCBI Taxonomy" id="1263082"/>
    <lineage>
        <taxon>Eukaryota</taxon>
        <taxon>Fungi</taxon>
        <taxon>Fungi incertae sedis</taxon>
        <taxon>Mucoromycota</taxon>
        <taxon>Mucoromycotina</taxon>
        <taxon>Mucoromycetes</taxon>
        <taxon>Mucorales</taxon>
        <taxon>Lichtheimiaceae</taxon>
        <taxon>Lichtheimia</taxon>
    </lineage>
</organism>
<dbReference type="VEuPathDB" id="FungiDB:LCOR_00061.1"/>
<name>A0A068RE75_9FUNG</name>
<protein>
    <submittedName>
        <fullName evidence="1">Uncharacterized protein</fullName>
    </submittedName>
</protein>
<keyword evidence="2" id="KW-1185">Reference proteome</keyword>
<dbReference type="EMBL" id="CBTN010000001">
    <property type="protein sequence ID" value="CDH48264.1"/>
    <property type="molecule type" value="Genomic_DNA"/>
</dbReference>
<sequence>MFFVGICHAIDLSEAYNFRHCLKEKYSIDMHKDLSYLLPEDLQPKNFKLSNIKNFNFTRFQEAIEKLKGSKEVQDALIYHPCKCNPSEDEFCVIPDGCLNDKNIPNDLLIKYKDCGVQAVKETAEGRAEYERYKKELANAPKQEPKDGQIGGRCELWRYCYGEARCENYRCVAHACKKEGEIPNGPDDKCCMPMVTRQGSPCKLLNTEHSDNNCNSHRTCELNHEGRDYKCCYSHGRQNAPMCVPNKECKWGDLYSQWHI</sequence>
<dbReference type="Proteomes" id="UP000027586">
    <property type="component" value="Unassembled WGS sequence"/>
</dbReference>
<accession>A0A068RE75</accession>
<reference evidence="1" key="1">
    <citation type="submission" date="2013-08" db="EMBL/GenBank/DDBJ databases">
        <title>Gene expansion shapes genome architecture in the human pathogen Lichtheimia corymbifera: an evolutionary genomics analysis in the ancient terrestrial Mucorales (Mucoromycotina).</title>
        <authorList>
            <person name="Schwartze V.U."/>
            <person name="Winter S."/>
            <person name="Shelest E."/>
            <person name="Marcet-Houben M."/>
            <person name="Horn F."/>
            <person name="Wehner S."/>
            <person name="Hoffmann K."/>
            <person name="Riege K."/>
            <person name="Sammeth M."/>
            <person name="Nowrousian M."/>
            <person name="Valiante V."/>
            <person name="Linde J."/>
            <person name="Jacobsen I.D."/>
            <person name="Marz M."/>
            <person name="Brakhage A.A."/>
            <person name="Gabaldon T."/>
            <person name="Bocker S."/>
            <person name="Voigt K."/>
        </authorList>
    </citation>
    <scope>NUCLEOTIDE SEQUENCE [LARGE SCALE GENOMIC DNA]</scope>
    <source>
        <strain evidence="1">FSU 9682</strain>
    </source>
</reference>
<dbReference type="OrthoDB" id="10299409at2759"/>
<gene>
    <name evidence="1" type="ORF">LCOR_00061.1</name>
</gene>
<dbReference type="AlphaFoldDB" id="A0A068RE75"/>
<evidence type="ECO:0000313" key="2">
    <source>
        <dbReference type="Proteomes" id="UP000027586"/>
    </source>
</evidence>
<evidence type="ECO:0000313" key="1">
    <source>
        <dbReference type="EMBL" id="CDH48264.1"/>
    </source>
</evidence>